<dbReference type="RefSeq" id="WP_019400388.1">
    <property type="nucleotide sequence ID" value="NZ_JACIEN010000003.1"/>
</dbReference>
<dbReference type="GO" id="GO:0016020">
    <property type="term" value="C:membrane"/>
    <property type="evidence" value="ECO:0007669"/>
    <property type="project" value="UniProtKB-SubCell"/>
</dbReference>
<proteinExistence type="predicted"/>
<dbReference type="InterPro" id="IPR047662">
    <property type="entry name" value="SemiSWEET"/>
</dbReference>
<dbReference type="AlphaFoldDB" id="A0A840BXE7"/>
<evidence type="ECO:0000256" key="3">
    <source>
        <dbReference type="ARBA" id="ARBA00022989"/>
    </source>
</evidence>
<evidence type="ECO:0000313" key="7">
    <source>
        <dbReference type="Proteomes" id="UP000577362"/>
    </source>
</evidence>
<evidence type="ECO:0000256" key="5">
    <source>
        <dbReference type="SAM" id="Phobius"/>
    </source>
</evidence>
<evidence type="ECO:0000313" key="6">
    <source>
        <dbReference type="EMBL" id="MBB4018025.1"/>
    </source>
</evidence>
<dbReference type="Proteomes" id="UP000577362">
    <property type="component" value="Unassembled WGS sequence"/>
</dbReference>
<reference evidence="6 7" key="1">
    <citation type="submission" date="2020-08" db="EMBL/GenBank/DDBJ databases">
        <title>Genomic Encyclopedia of Type Strains, Phase IV (KMG-IV): sequencing the most valuable type-strain genomes for metagenomic binning, comparative biology and taxonomic classification.</title>
        <authorList>
            <person name="Goeker M."/>
        </authorList>
    </citation>
    <scope>NUCLEOTIDE SEQUENCE [LARGE SCALE GENOMIC DNA]</scope>
    <source>
        <strain evidence="6 7">DSM 103737</strain>
    </source>
</reference>
<dbReference type="InterPro" id="IPR006603">
    <property type="entry name" value="PQ-loop_rpt"/>
</dbReference>
<keyword evidence="4 5" id="KW-0472">Membrane</keyword>
<evidence type="ECO:0000256" key="2">
    <source>
        <dbReference type="ARBA" id="ARBA00022692"/>
    </source>
</evidence>
<dbReference type="Gene3D" id="1.20.1280.290">
    <property type="match status" value="1"/>
</dbReference>
<keyword evidence="3 5" id="KW-1133">Transmembrane helix</keyword>
<dbReference type="EMBL" id="JACIEN010000003">
    <property type="protein sequence ID" value="MBB4018025.1"/>
    <property type="molecule type" value="Genomic_DNA"/>
</dbReference>
<organism evidence="6 7">
    <name type="scientific">Chelatococcus caeni</name>
    <dbReference type="NCBI Taxonomy" id="1348468"/>
    <lineage>
        <taxon>Bacteria</taxon>
        <taxon>Pseudomonadati</taxon>
        <taxon>Pseudomonadota</taxon>
        <taxon>Alphaproteobacteria</taxon>
        <taxon>Hyphomicrobiales</taxon>
        <taxon>Chelatococcaceae</taxon>
        <taxon>Chelatococcus</taxon>
    </lineage>
</organism>
<accession>A0A840BXE7</accession>
<feature type="transmembrane region" description="Helical" evidence="5">
    <location>
        <begin position="39"/>
        <end position="60"/>
    </location>
</feature>
<protein>
    <submittedName>
        <fullName evidence="6">MtN3 and saliva related transmembrane protein</fullName>
    </submittedName>
</protein>
<dbReference type="GO" id="GO:0051119">
    <property type="term" value="F:sugar transmembrane transporter activity"/>
    <property type="evidence" value="ECO:0007669"/>
    <property type="project" value="InterPro"/>
</dbReference>
<keyword evidence="7" id="KW-1185">Reference proteome</keyword>
<evidence type="ECO:0000256" key="4">
    <source>
        <dbReference type="ARBA" id="ARBA00023136"/>
    </source>
</evidence>
<gene>
    <name evidence="6" type="ORF">GGR16_003059</name>
</gene>
<comment type="subcellular location">
    <subcellularLocation>
        <location evidence="1">Membrane</location>
        <topology evidence="1">Multi-pass membrane protein</topology>
    </subcellularLocation>
</comment>
<evidence type="ECO:0000256" key="1">
    <source>
        <dbReference type="ARBA" id="ARBA00004141"/>
    </source>
</evidence>
<name>A0A840BXE7_9HYPH</name>
<keyword evidence="2 5" id="KW-0812">Transmembrane</keyword>
<comment type="caution">
    <text evidence="6">The sequence shown here is derived from an EMBL/GenBank/DDBJ whole genome shotgun (WGS) entry which is preliminary data.</text>
</comment>
<sequence>MADGLLSVFSIEAVGAVAAVLTTLCWIPQAARVIRTRETRAISLTTQVALTCGVVLWLVYGLFIGSWPLIGSNAVTLVLLGVILTMKLRYG</sequence>
<dbReference type="Pfam" id="PF04193">
    <property type="entry name" value="PQ-loop"/>
    <property type="match status" value="1"/>
</dbReference>
<dbReference type="NCBIfam" id="NF037968">
    <property type="entry name" value="SemiSWEET_2"/>
    <property type="match status" value="1"/>
</dbReference>
<feature type="transmembrane region" description="Helical" evidence="5">
    <location>
        <begin position="6"/>
        <end position="27"/>
    </location>
</feature>